<proteinExistence type="predicted"/>
<evidence type="ECO:0000259" key="2">
    <source>
        <dbReference type="Pfam" id="PF00248"/>
    </source>
</evidence>
<organism evidence="4">
    <name type="scientific">Mucochytrium quahogii</name>
    <dbReference type="NCBI Taxonomy" id="96639"/>
    <lineage>
        <taxon>Eukaryota</taxon>
        <taxon>Sar</taxon>
        <taxon>Stramenopiles</taxon>
        <taxon>Bigyra</taxon>
        <taxon>Labyrinthulomycetes</taxon>
        <taxon>Thraustochytrida</taxon>
        <taxon>Thraustochytriidae</taxon>
        <taxon>Mucochytrium</taxon>
    </lineage>
</organism>
<dbReference type="EMBL" id="HBHK01024998">
    <property type="protein sequence ID" value="CAD9704419.1"/>
    <property type="molecule type" value="Transcribed_RNA"/>
</dbReference>
<dbReference type="SUPFAM" id="SSF51430">
    <property type="entry name" value="NAD(P)-linked oxidoreductase"/>
    <property type="match status" value="1"/>
</dbReference>
<dbReference type="InterPro" id="IPR036812">
    <property type="entry name" value="NAD(P)_OxRdtase_dom_sf"/>
</dbReference>
<dbReference type="InterPro" id="IPR023210">
    <property type="entry name" value="NADP_OxRdtase_dom"/>
</dbReference>
<sequence>MSNEVLLEKAKEHGAVLLRGFDIQKPEDFADVVTNLGLENMPYVGGAAVRRNIVGEIVFTANESPPSEPIPFHHEMAQVSNPPRYVMFYCEVAPKTGGETPLILSNLVYNFFKETYPQACEKTERLGVRYVRTMPEEDDETSAIGRSWKNTYIVNSKEELEAKMREMGQEWEWLENGDLKSITNVVPAIRSIPGSDKKTFFNSMVAAFKGWVDSRNDPLKAVVYGDGSPIDAEALEGVAAFMEREKVSVPWQVGDVIIVDNAVAMHSRNTFDSPRRVLASVGRSPLGGTYNSSKALEQTAVGTPVTVRLPNGDFMPRLGLGFWKVGKDVTAQVVVNAIKAGVRHLDCAADYANEIQVGEGIKQAIEQGLCTRQDLFVVSKLWNTHHGDHVEEGLRKTLDDLQLEYVDLYMIHFPIPQKYVPVSKRYPAEWFFDPEAENPRVELARIPIEKTWRNMEDMVVKGLTRSVGVCNFNIQMLRDLISYAKLPPAVLQVEIHPHNTQEKLVQFAKLNNIQVVAFSPLGASSYVEIGMAEKTQSITQDPVVVAIAAKHNKTPHQVVLRWALERGTGAVFKSSSVPHIEDNLGAYTVPLTSDDMTAIDQLNQNKRYNDPGHFAQAAFNTFLPIYE</sequence>
<reference evidence="4" key="1">
    <citation type="submission" date="2021-01" db="EMBL/GenBank/DDBJ databases">
        <authorList>
            <person name="Corre E."/>
            <person name="Pelletier E."/>
            <person name="Niang G."/>
            <person name="Scheremetjew M."/>
            <person name="Finn R."/>
            <person name="Kale V."/>
            <person name="Holt S."/>
            <person name="Cochrane G."/>
            <person name="Meng A."/>
            <person name="Brown T."/>
            <person name="Cohen L."/>
        </authorList>
    </citation>
    <scope>NUCLEOTIDE SEQUENCE</scope>
    <source>
        <strain evidence="4">NY070348D</strain>
    </source>
</reference>
<dbReference type="InterPro" id="IPR018170">
    <property type="entry name" value="Aldo/ket_reductase_CS"/>
</dbReference>
<keyword evidence="1" id="KW-0560">Oxidoreductase</keyword>
<dbReference type="PROSITE" id="PS00062">
    <property type="entry name" value="ALDOKETO_REDUCTASE_2"/>
    <property type="match status" value="1"/>
</dbReference>
<dbReference type="Pfam" id="PF00248">
    <property type="entry name" value="Aldo_ket_red"/>
    <property type="match status" value="1"/>
</dbReference>
<dbReference type="PRINTS" id="PR00069">
    <property type="entry name" value="ALDKETRDTASE"/>
</dbReference>
<dbReference type="PANTHER" id="PTHR11732">
    <property type="entry name" value="ALDO/KETO REDUCTASE"/>
    <property type="match status" value="1"/>
</dbReference>
<dbReference type="Pfam" id="PF02668">
    <property type="entry name" value="TauD"/>
    <property type="match status" value="1"/>
</dbReference>
<feature type="domain" description="NADP-dependent oxidoreductase" evidence="2">
    <location>
        <begin position="317"/>
        <end position="603"/>
    </location>
</feature>
<gene>
    <name evidence="4" type="ORF">QSP1433_LOCUS15740</name>
</gene>
<dbReference type="InterPro" id="IPR003819">
    <property type="entry name" value="TauD/TfdA-like"/>
</dbReference>
<dbReference type="Gene3D" id="3.60.130.10">
    <property type="entry name" value="Clavaminate synthase-like"/>
    <property type="match status" value="1"/>
</dbReference>
<protein>
    <recommendedName>
        <fullName evidence="5">NADP-dependent oxidoreductase domain-containing protein</fullName>
    </recommendedName>
</protein>
<evidence type="ECO:0008006" key="5">
    <source>
        <dbReference type="Google" id="ProtNLM"/>
    </source>
</evidence>
<evidence type="ECO:0000259" key="3">
    <source>
        <dbReference type="Pfam" id="PF02668"/>
    </source>
</evidence>
<dbReference type="Gene3D" id="3.20.20.100">
    <property type="entry name" value="NADP-dependent oxidoreductase domain"/>
    <property type="match status" value="1"/>
</dbReference>
<dbReference type="FunFam" id="3.20.20.100:FF:000002">
    <property type="entry name" value="2,5-diketo-D-gluconic acid reductase A"/>
    <property type="match status" value="1"/>
</dbReference>
<name>A0A7S2SMH3_9STRA</name>
<dbReference type="InterPro" id="IPR042098">
    <property type="entry name" value="TauD-like_sf"/>
</dbReference>
<accession>A0A7S2SMH3</accession>
<evidence type="ECO:0000313" key="4">
    <source>
        <dbReference type="EMBL" id="CAD9704419.1"/>
    </source>
</evidence>
<dbReference type="InterPro" id="IPR020471">
    <property type="entry name" value="AKR"/>
</dbReference>
<evidence type="ECO:0000256" key="1">
    <source>
        <dbReference type="ARBA" id="ARBA00023002"/>
    </source>
</evidence>
<dbReference type="GO" id="GO:0016616">
    <property type="term" value="F:oxidoreductase activity, acting on the CH-OH group of donors, NAD or NADP as acceptor"/>
    <property type="evidence" value="ECO:0007669"/>
    <property type="project" value="UniProtKB-ARBA"/>
</dbReference>
<feature type="domain" description="TauD/TfdA-like" evidence="3">
    <location>
        <begin position="7"/>
        <end position="278"/>
    </location>
</feature>
<dbReference type="AlphaFoldDB" id="A0A7S2SMH3"/>
<dbReference type="SUPFAM" id="SSF51197">
    <property type="entry name" value="Clavaminate synthase-like"/>
    <property type="match status" value="1"/>
</dbReference>